<reference evidence="2 3" key="1">
    <citation type="submission" date="2020-01" db="EMBL/GenBank/DDBJ databases">
        <title>Genomic analysis of Aminipila sp. CBA3637.</title>
        <authorList>
            <person name="Kim Y.B."/>
            <person name="Roh S.W."/>
        </authorList>
    </citation>
    <scope>NUCLEOTIDE SEQUENCE [LARGE SCALE GENOMIC DNA]</scope>
    <source>
        <strain evidence="2 3">CBA3637</strain>
    </source>
</reference>
<dbReference type="Gene3D" id="3.40.50.2000">
    <property type="entry name" value="Glycogen Phosphorylase B"/>
    <property type="match status" value="2"/>
</dbReference>
<evidence type="ECO:0000259" key="1">
    <source>
        <dbReference type="Pfam" id="PF00534"/>
    </source>
</evidence>
<dbReference type="Proteomes" id="UP000463883">
    <property type="component" value="Chromosome"/>
</dbReference>
<dbReference type="PANTHER" id="PTHR12526:SF630">
    <property type="entry name" value="GLYCOSYLTRANSFERASE"/>
    <property type="match status" value="1"/>
</dbReference>
<dbReference type="PANTHER" id="PTHR12526">
    <property type="entry name" value="GLYCOSYLTRANSFERASE"/>
    <property type="match status" value="1"/>
</dbReference>
<feature type="domain" description="Glycosyl transferase family 1" evidence="1">
    <location>
        <begin position="170"/>
        <end position="330"/>
    </location>
</feature>
<dbReference type="EMBL" id="CP047591">
    <property type="protein sequence ID" value="QHI71952.1"/>
    <property type="molecule type" value="Genomic_DNA"/>
</dbReference>
<dbReference type="InterPro" id="IPR001296">
    <property type="entry name" value="Glyco_trans_1"/>
</dbReference>
<protein>
    <submittedName>
        <fullName evidence="2">Glycosyltransferase</fullName>
    </submittedName>
</protein>
<dbReference type="RefSeq" id="WP_162361722.1">
    <property type="nucleotide sequence ID" value="NZ_CP047591.1"/>
</dbReference>
<name>A0A6P1MD60_9FIRM</name>
<dbReference type="KEGG" id="amic:Ami3637_05700"/>
<evidence type="ECO:0000313" key="2">
    <source>
        <dbReference type="EMBL" id="QHI71952.1"/>
    </source>
</evidence>
<keyword evidence="2" id="KW-0808">Transferase</keyword>
<accession>A0A6P1MD60</accession>
<organism evidence="2 3">
    <name type="scientific">Aminipila terrae</name>
    <dbReference type="NCBI Taxonomy" id="2697030"/>
    <lineage>
        <taxon>Bacteria</taxon>
        <taxon>Bacillati</taxon>
        <taxon>Bacillota</taxon>
        <taxon>Clostridia</taxon>
        <taxon>Peptostreptococcales</taxon>
        <taxon>Anaerovoracaceae</taxon>
        <taxon>Aminipila</taxon>
    </lineage>
</organism>
<sequence>MVNILHISAHMGGGVGKFLSQTTSYEKRNNSIYTHKILLLEQPQKLQFIDVCNESGVIVEVVESYTQIEKEMLEADIVILHWWHNPTMCRLLANFPALKIRLIIWVHISGCNYPALTEEFAMIPNRLFFTSPYSYENPLWTKKAYEKILGKSKVIYGLGVENLAIKAVNENINSDKFTITYIGTLDESKIHPNFIKFCKEVIKRVPCARFVMLGDLSENNNLFEQAKIEGIESCFDFIGYTRDVDKYLQESDAFGYPLNPYHFGTTENSIMEAMAFGIPVVMLDQCTEKYIVQNGYDGLLAQNEEDYAKCIQLLYENPKERSRLGKNAQNTILEKFSMKSNVSRMHNQFELILKENPKIFQFASTIGEVPIQWFLEGLGKDRVLFENVLADKENKKLLDKVKECEPILRGKSKSSAIHFAEVYPEEKELQFLKNILANG</sequence>
<keyword evidence="3" id="KW-1185">Reference proteome</keyword>
<gene>
    <name evidence="2" type="ORF">Ami3637_05700</name>
</gene>
<dbReference type="AlphaFoldDB" id="A0A6P1MD60"/>
<dbReference type="GO" id="GO:0016757">
    <property type="term" value="F:glycosyltransferase activity"/>
    <property type="evidence" value="ECO:0007669"/>
    <property type="project" value="InterPro"/>
</dbReference>
<dbReference type="SUPFAM" id="SSF53756">
    <property type="entry name" value="UDP-Glycosyltransferase/glycogen phosphorylase"/>
    <property type="match status" value="1"/>
</dbReference>
<proteinExistence type="predicted"/>
<dbReference type="Pfam" id="PF00534">
    <property type="entry name" value="Glycos_transf_1"/>
    <property type="match status" value="1"/>
</dbReference>
<evidence type="ECO:0000313" key="3">
    <source>
        <dbReference type="Proteomes" id="UP000463883"/>
    </source>
</evidence>